<accession>A0ABZ2Z8Q6</accession>
<dbReference type="Gene3D" id="3.90.226.10">
    <property type="entry name" value="2-enoyl-CoA Hydratase, Chain A, domain 1"/>
    <property type="match status" value="1"/>
</dbReference>
<keyword evidence="4" id="KW-1185">Reference proteome</keyword>
<evidence type="ECO:0000313" key="3">
    <source>
        <dbReference type="EMBL" id="WZN47707.1"/>
    </source>
</evidence>
<dbReference type="PANTHER" id="PTHR32060:SF30">
    <property type="entry name" value="CARBOXY-TERMINAL PROCESSING PROTEASE CTPA"/>
    <property type="match status" value="1"/>
</dbReference>
<dbReference type="Proteomes" id="UP001449657">
    <property type="component" value="Chromosome"/>
</dbReference>
<gene>
    <name evidence="3" type="ORF">WJU22_05905</name>
</gene>
<feature type="signal peptide" evidence="1">
    <location>
        <begin position="1"/>
        <end position="19"/>
    </location>
</feature>
<feature type="chain" id="PRO_5046017545" evidence="1">
    <location>
        <begin position="20"/>
        <end position="468"/>
    </location>
</feature>
<dbReference type="InterPro" id="IPR005151">
    <property type="entry name" value="Tail-specific_protease"/>
</dbReference>
<evidence type="ECO:0000313" key="4">
    <source>
        <dbReference type="Proteomes" id="UP001449657"/>
    </source>
</evidence>
<organism evidence="3 4">
    <name type="scientific">Chitinophaga caseinilytica</name>
    <dbReference type="NCBI Taxonomy" id="2267521"/>
    <lineage>
        <taxon>Bacteria</taxon>
        <taxon>Pseudomonadati</taxon>
        <taxon>Bacteroidota</taxon>
        <taxon>Chitinophagia</taxon>
        <taxon>Chitinophagales</taxon>
        <taxon>Chitinophagaceae</taxon>
        <taxon>Chitinophaga</taxon>
    </lineage>
</organism>
<keyword evidence="1" id="KW-0732">Signal</keyword>
<dbReference type="PANTHER" id="PTHR32060">
    <property type="entry name" value="TAIL-SPECIFIC PROTEASE"/>
    <property type="match status" value="1"/>
</dbReference>
<proteinExistence type="predicted"/>
<evidence type="ECO:0000256" key="1">
    <source>
        <dbReference type="SAM" id="SignalP"/>
    </source>
</evidence>
<dbReference type="Pfam" id="PF03572">
    <property type="entry name" value="Peptidase_S41"/>
    <property type="match status" value="1"/>
</dbReference>
<sequence length="468" mass="51026">MRRIWMLAAGLMAATVARALPATQDSLKNVTPAPVFTPVQLAEDYQVFSSALREAHAGLYRYTSRTEMDALLGKGAAGIRKGMTELEFFRFLFPILANIKDGHTKLHRQNRPDDWYAFHQTGLFPLRLYIRDGRAFVTGGGIEAGAEVLKINGQPLSSIIKKLSDIVLSDAGGQSAKFRELEKFFAGYYATFFGPRSEFEIQYKEVMGKRVTRKLEGITVAQLPPLPVPDTPAFRLSWPEEKTAFLRISGFHEMPGIVPAAFAEIKSKGADRLIIDVRDNEGGADRMGVQLLSYLAKQPFHYYQKLTVAGIGPYSFAQYATFPPGMEDLKQFIQKVGDEYHFTASEGLGEKQPAAENVFSGKVCILQNGGSFSVTGEFAAAARAMGIKTVGDESGGGRTGNTSGGFAIVTLPHSKLTLAVPLMGYYMHGAEAGPGGVPADVTVLPTVRDVLEGRDVVFQEALKMLHAQ</sequence>
<dbReference type="SUPFAM" id="SSF52096">
    <property type="entry name" value="ClpP/crotonase"/>
    <property type="match status" value="1"/>
</dbReference>
<protein>
    <submittedName>
        <fullName evidence="3">S41 family peptidase</fullName>
    </submittedName>
</protein>
<dbReference type="RefSeq" id="WP_341842332.1">
    <property type="nucleotide sequence ID" value="NZ_CP149792.1"/>
</dbReference>
<dbReference type="EMBL" id="CP150096">
    <property type="protein sequence ID" value="WZN47707.1"/>
    <property type="molecule type" value="Genomic_DNA"/>
</dbReference>
<evidence type="ECO:0000259" key="2">
    <source>
        <dbReference type="Pfam" id="PF03572"/>
    </source>
</evidence>
<name>A0ABZ2Z8Q6_9BACT</name>
<dbReference type="InterPro" id="IPR029045">
    <property type="entry name" value="ClpP/crotonase-like_dom_sf"/>
</dbReference>
<reference evidence="3 4" key="1">
    <citation type="submission" date="2024-03" db="EMBL/GenBank/DDBJ databases">
        <title>Chitinophaga caseinilytica sp. nov., a casein hydrolysing bacterium isolated from forest soil.</title>
        <authorList>
            <person name="Lee D.S."/>
            <person name="Han D.M."/>
            <person name="Baek J.H."/>
            <person name="Choi D.G."/>
            <person name="Jeon J.H."/>
            <person name="Jeon C.O."/>
        </authorList>
    </citation>
    <scope>NUCLEOTIDE SEQUENCE [LARGE SCALE GENOMIC DNA]</scope>
    <source>
        <strain evidence="3 4">KACC 19118</strain>
    </source>
</reference>
<feature type="domain" description="Tail specific protease" evidence="2">
    <location>
        <begin position="242"/>
        <end position="441"/>
    </location>
</feature>